<keyword evidence="4 6" id="KW-0472">Membrane</keyword>
<keyword evidence="3 6" id="KW-1133">Transmembrane helix</keyword>
<proteinExistence type="predicted"/>
<sequence>MPPLQDCSFLYSTQLNIVPHLIGSAIVIFTSLCGSFLPVLLRNTANLRFKQVLKVLDYFGLGIIFSTAFQSSCVKINTGYKKLSPLVFLLSILSIHLIECLLYNVSRTNTNLGVQGLQNRKNKEVANLEKLGKLGKLGKKLNKNSTSSTANKSGETAEKKNSRIKTHFKSNIQNYVLELGIIMHSVVVGFSLGLSESKRKIFTLSTALAFHQFFEGISVGDRLFLMSCNPTNFDSNNPNDSNGSNNQSNLNYPIFENSHSQPDSFKRNNNNTGTSRGISGNRKSSKRISKFVILGSLIYSISTPFGQLLAIAIKHKSSNLVSLGLDRVFLVIGILEAICAGLLFYSSLTGFQMDNLLAMLEHNPQNKLPPQQILYTLLKKISTAAKRTDVCNVCVAGNQYKAELDSMARSGSINLFRMATLQRLMVEFRDHLKSNDLQRKAFRKQQLDLYTDSCMIFC</sequence>
<dbReference type="InterPro" id="IPR003689">
    <property type="entry name" value="ZIP"/>
</dbReference>
<dbReference type="Pfam" id="PF02535">
    <property type="entry name" value="Zip"/>
    <property type="match status" value="1"/>
</dbReference>
<evidence type="ECO:0000256" key="1">
    <source>
        <dbReference type="ARBA" id="ARBA00004141"/>
    </source>
</evidence>
<dbReference type="GO" id="GO:0005886">
    <property type="term" value="C:plasma membrane"/>
    <property type="evidence" value="ECO:0007669"/>
    <property type="project" value="TreeGrafter"/>
</dbReference>
<organism evidence="7 8">
    <name type="scientific">Smittium megazygosporum</name>
    <dbReference type="NCBI Taxonomy" id="133381"/>
    <lineage>
        <taxon>Eukaryota</taxon>
        <taxon>Fungi</taxon>
        <taxon>Fungi incertae sedis</taxon>
        <taxon>Zoopagomycota</taxon>
        <taxon>Kickxellomycotina</taxon>
        <taxon>Harpellomycetes</taxon>
        <taxon>Harpellales</taxon>
        <taxon>Legeriomycetaceae</taxon>
        <taxon>Smittium</taxon>
    </lineage>
</organism>
<evidence type="ECO:0000256" key="6">
    <source>
        <dbReference type="SAM" id="Phobius"/>
    </source>
</evidence>
<evidence type="ECO:0000313" key="8">
    <source>
        <dbReference type="Proteomes" id="UP000245609"/>
    </source>
</evidence>
<evidence type="ECO:0000256" key="3">
    <source>
        <dbReference type="ARBA" id="ARBA00022989"/>
    </source>
</evidence>
<dbReference type="Proteomes" id="UP000245609">
    <property type="component" value="Unassembled WGS sequence"/>
</dbReference>
<feature type="compositionally biased region" description="Low complexity" evidence="5">
    <location>
        <begin position="143"/>
        <end position="154"/>
    </location>
</feature>
<gene>
    <name evidence="7" type="ORF">BB560_004651</name>
</gene>
<evidence type="ECO:0000256" key="2">
    <source>
        <dbReference type="ARBA" id="ARBA00022692"/>
    </source>
</evidence>
<feature type="region of interest" description="Disordered" evidence="5">
    <location>
        <begin position="139"/>
        <end position="162"/>
    </location>
</feature>
<feature type="transmembrane region" description="Helical" evidence="6">
    <location>
        <begin position="20"/>
        <end position="41"/>
    </location>
</feature>
<dbReference type="EMBL" id="MBFS01001486">
    <property type="protein sequence ID" value="PVV00948.1"/>
    <property type="molecule type" value="Genomic_DNA"/>
</dbReference>
<dbReference type="PANTHER" id="PTHR11040">
    <property type="entry name" value="ZINC/IRON TRANSPORTER"/>
    <property type="match status" value="1"/>
</dbReference>
<dbReference type="PANTHER" id="PTHR11040:SF44">
    <property type="entry name" value="PROTEIN ZNTC-RELATED"/>
    <property type="match status" value="1"/>
</dbReference>
<comment type="caution">
    <text evidence="7">The sequence shown here is derived from an EMBL/GenBank/DDBJ whole genome shotgun (WGS) entry which is preliminary data.</text>
</comment>
<evidence type="ECO:0000313" key="7">
    <source>
        <dbReference type="EMBL" id="PVV00948.1"/>
    </source>
</evidence>
<dbReference type="OrthoDB" id="448280at2759"/>
<dbReference type="GO" id="GO:0005385">
    <property type="term" value="F:zinc ion transmembrane transporter activity"/>
    <property type="evidence" value="ECO:0007669"/>
    <property type="project" value="TreeGrafter"/>
</dbReference>
<keyword evidence="2 6" id="KW-0812">Transmembrane</keyword>
<feature type="transmembrane region" description="Helical" evidence="6">
    <location>
        <begin position="328"/>
        <end position="348"/>
    </location>
</feature>
<evidence type="ECO:0000256" key="5">
    <source>
        <dbReference type="SAM" id="MobiDB-lite"/>
    </source>
</evidence>
<evidence type="ECO:0000256" key="4">
    <source>
        <dbReference type="ARBA" id="ARBA00023136"/>
    </source>
</evidence>
<feature type="transmembrane region" description="Helical" evidence="6">
    <location>
        <begin position="86"/>
        <end position="105"/>
    </location>
</feature>
<comment type="subcellular location">
    <subcellularLocation>
        <location evidence="1">Membrane</location>
        <topology evidence="1">Multi-pass membrane protein</topology>
    </subcellularLocation>
</comment>
<dbReference type="STRING" id="133381.A0A2T9Z8M2"/>
<name>A0A2T9Z8M2_9FUNG</name>
<reference evidence="7 8" key="1">
    <citation type="journal article" date="2018" name="MBio">
        <title>Comparative Genomics Reveals the Core Gene Toolbox for the Fungus-Insect Symbiosis.</title>
        <authorList>
            <person name="Wang Y."/>
            <person name="Stata M."/>
            <person name="Wang W."/>
            <person name="Stajich J.E."/>
            <person name="White M.M."/>
            <person name="Moncalvo J.M."/>
        </authorList>
    </citation>
    <scope>NUCLEOTIDE SEQUENCE [LARGE SCALE GENOMIC DNA]</scope>
    <source>
        <strain evidence="7 8">SC-DP-2</strain>
    </source>
</reference>
<keyword evidence="8" id="KW-1185">Reference proteome</keyword>
<accession>A0A2T9Z8M2</accession>
<evidence type="ECO:0008006" key="9">
    <source>
        <dbReference type="Google" id="ProtNLM"/>
    </source>
</evidence>
<feature type="transmembrane region" description="Helical" evidence="6">
    <location>
        <begin position="291"/>
        <end position="313"/>
    </location>
</feature>
<feature type="region of interest" description="Disordered" evidence="5">
    <location>
        <begin position="259"/>
        <end position="282"/>
    </location>
</feature>
<protein>
    <recommendedName>
        <fullName evidence="9">Zinc/iron permease</fullName>
    </recommendedName>
</protein>
<dbReference type="AlphaFoldDB" id="A0A2T9Z8M2"/>